<proteinExistence type="predicted"/>
<evidence type="ECO:0000313" key="2">
    <source>
        <dbReference type="Proteomes" id="UP001196413"/>
    </source>
</evidence>
<dbReference type="EMBL" id="JAHQIW010006873">
    <property type="protein sequence ID" value="KAJ1370933.1"/>
    <property type="molecule type" value="Genomic_DNA"/>
</dbReference>
<reference evidence="1" key="1">
    <citation type="submission" date="2021-06" db="EMBL/GenBank/DDBJ databases">
        <title>Parelaphostrongylus tenuis whole genome reference sequence.</title>
        <authorList>
            <person name="Garwood T.J."/>
            <person name="Larsen P.A."/>
            <person name="Fountain-Jones N.M."/>
            <person name="Garbe J.R."/>
            <person name="Macchietto M.G."/>
            <person name="Kania S.A."/>
            <person name="Gerhold R.W."/>
            <person name="Richards J.E."/>
            <person name="Wolf T.M."/>
        </authorList>
    </citation>
    <scope>NUCLEOTIDE SEQUENCE</scope>
    <source>
        <strain evidence="1">MNPRO001-30</strain>
        <tissue evidence="1">Meninges</tissue>
    </source>
</reference>
<accession>A0AAD5R6X4</accession>
<organism evidence="1 2">
    <name type="scientific">Parelaphostrongylus tenuis</name>
    <name type="common">Meningeal worm</name>
    <dbReference type="NCBI Taxonomy" id="148309"/>
    <lineage>
        <taxon>Eukaryota</taxon>
        <taxon>Metazoa</taxon>
        <taxon>Ecdysozoa</taxon>
        <taxon>Nematoda</taxon>
        <taxon>Chromadorea</taxon>
        <taxon>Rhabditida</taxon>
        <taxon>Rhabditina</taxon>
        <taxon>Rhabditomorpha</taxon>
        <taxon>Strongyloidea</taxon>
        <taxon>Metastrongylidae</taxon>
        <taxon>Parelaphostrongylus</taxon>
    </lineage>
</organism>
<dbReference type="AlphaFoldDB" id="A0AAD5R6X4"/>
<comment type="caution">
    <text evidence="1">The sequence shown here is derived from an EMBL/GenBank/DDBJ whole genome shotgun (WGS) entry which is preliminary data.</text>
</comment>
<sequence length="111" mass="12625">MIAIAFRDLVFCVAQIELSFLIPHPIPGAKLICSEQYGHSRLRQTNCRLISADVQRNRVELITLAHEYADVVTVPLRNETNQADRKITTVLLLNATDNAQIEREQRKPRSS</sequence>
<evidence type="ECO:0000313" key="1">
    <source>
        <dbReference type="EMBL" id="KAJ1370933.1"/>
    </source>
</evidence>
<gene>
    <name evidence="1" type="ORF">KIN20_032760</name>
</gene>
<name>A0AAD5R6X4_PARTN</name>
<protein>
    <submittedName>
        <fullName evidence="1">Uncharacterized protein</fullName>
    </submittedName>
</protein>
<keyword evidence="2" id="KW-1185">Reference proteome</keyword>
<dbReference type="Proteomes" id="UP001196413">
    <property type="component" value="Unassembled WGS sequence"/>
</dbReference>